<reference evidence="1" key="1">
    <citation type="journal article" date="2019" name="Sci. Rep.">
        <title>Draft genome of Tanacetum cinerariifolium, the natural source of mosquito coil.</title>
        <authorList>
            <person name="Yamashiro T."/>
            <person name="Shiraishi A."/>
            <person name="Satake H."/>
            <person name="Nakayama K."/>
        </authorList>
    </citation>
    <scope>NUCLEOTIDE SEQUENCE</scope>
</reference>
<sequence>GKVVEGSMESWVRWWSGEKWGKRGSGAW</sequence>
<dbReference type="AlphaFoldDB" id="A0A699QZW2"/>
<evidence type="ECO:0000313" key="1">
    <source>
        <dbReference type="EMBL" id="GFC78865.1"/>
    </source>
</evidence>
<name>A0A699QZW2_TANCI</name>
<dbReference type="EMBL" id="BKCJ011067783">
    <property type="protein sequence ID" value="GFC78865.1"/>
    <property type="molecule type" value="Genomic_DNA"/>
</dbReference>
<gene>
    <name evidence="1" type="ORF">Tci_850835</name>
</gene>
<comment type="caution">
    <text evidence="1">The sequence shown here is derived from an EMBL/GenBank/DDBJ whole genome shotgun (WGS) entry which is preliminary data.</text>
</comment>
<feature type="non-terminal residue" evidence="1">
    <location>
        <position position="1"/>
    </location>
</feature>
<proteinExistence type="predicted"/>
<accession>A0A699QZW2</accession>
<organism evidence="1">
    <name type="scientific">Tanacetum cinerariifolium</name>
    <name type="common">Dalmatian daisy</name>
    <name type="synonym">Chrysanthemum cinerariifolium</name>
    <dbReference type="NCBI Taxonomy" id="118510"/>
    <lineage>
        <taxon>Eukaryota</taxon>
        <taxon>Viridiplantae</taxon>
        <taxon>Streptophyta</taxon>
        <taxon>Embryophyta</taxon>
        <taxon>Tracheophyta</taxon>
        <taxon>Spermatophyta</taxon>
        <taxon>Magnoliopsida</taxon>
        <taxon>eudicotyledons</taxon>
        <taxon>Gunneridae</taxon>
        <taxon>Pentapetalae</taxon>
        <taxon>asterids</taxon>
        <taxon>campanulids</taxon>
        <taxon>Asterales</taxon>
        <taxon>Asteraceae</taxon>
        <taxon>Asteroideae</taxon>
        <taxon>Anthemideae</taxon>
        <taxon>Anthemidinae</taxon>
        <taxon>Tanacetum</taxon>
    </lineage>
</organism>
<protein>
    <submittedName>
        <fullName evidence="1">Uncharacterized protein</fullName>
    </submittedName>
</protein>